<accession>A0A1W6MX85</accession>
<dbReference type="Proteomes" id="UP000193978">
    <property type="component" value="Chromosome"/>
</dbReference>
<dbReference type="EMBL" id="CP019948">
    <property type="protein sequence ID" value="ARN82183.1"/>
    <property type="molecule type" value="Genomic_DNA"/>
</dbReference>
<dbReference type="STRING" id="655015.B1812_15040"/>
<gene>
    <name evidence="1" type="ORF">B1812_15040</name>
</gene>
<proteinExistence type="predicted"/>
<evidence type="ECO:0000313" key="1">
    <source>
        <dbReference type="EMBL" id="ARN82183.1"/>
    </source>
</evidence>
<name>A0A1W6MX85_9HYPH</name>
<organism evidence="1 2">
    <name type="scientific">Methylocystis bryophila</name>
    <dbReference type="NCBI Taxonomy" id="655015"/>
    <lineage>
        <taxon>Bacteria</taxon>
        <taxon>Pseudomonadati</taxon>
        <taxon>Pseudomonadota</taxon>
        <taxon>Alphaproteobacteria</taxon>
        <taxon>Hyphomicrobiales</taxon>
        <taxon>Methylocystaceae</taxon>
        <taxon>Methylocystis</taxon>
    </lineage>
</organism>
<dbReference type="AlphaFoldDB" id="A0A1W6MX85"/>
<sequence>MIAAFLLVVGLSISRVWRARRCGRGHADEALGDIAFGECVSVKIWRFSAIFAVITICSTGEKPDAARAQIARRIDQIARRRRR</sequence>
<reference evidence="1 2" key="1">
    <citation type="submission" date="2017-02" db="EMBL/GenBank/DDBJ databases">
        <authorList>
            <person name="Peterson S.W."/>
        </authorList>
    </citation>
    <scope>NUCLEOTIDE SEQUENCE [LARGE SCALE GENOMIC DNA]</scope>
    <source>
        <strain evidence="1 2">S285</strain>
    </source>
</reference>
<protein>
    <submittedName>
        <fullName evidence="1">Uncharacterized protein</fullName>
    </submittedName>
</protein>
<keyword evidence="2" id="KW-1185">Reference proteome</keyword>
<evidence type="ECO:0000313" key="2">
    <source>
        <dbReference type="Proteomes" id="UP000193978"/>
    </source>
</evidence>
<dbReference type="KEGG" id="mbry:B1812_15040"/>